<protein>
    <submittedName>
        <fullName evidence="2">Putative pyrimidine reductase</fullName>
    </submittedName>
</protein>
<dbReference type="EMBL" id="BDQX01000130">
    <property type="protein sequence ID" value="GBG08044.1"/>
    <property type="molecule type" value="Genomic_DNA"/>
</dbReference>
<dbReference type="GO" id="GO:0008703">
    <property type="term" value="F:5-amino-6-(5-phosphoribosylamino)uracil reductase activity"/>
    <property type="evidence" value="ECO:0007669"/>
    <property type="project" value="InterPro"/>
</dbReference>
<feature type="domain" description="Bacterial bifunctional deaminase-reductase C-terminal" evidence="1">
    <location>
        <begin position="1"/>
        <end position="60"/>
    </location>
</feature>
<reference evidence="2 3" key="1">
    <citation type="submission" date="2017-08" db="EMBL/GenBank/DDBJ databases">
        <title>Substantial Increase in Enzyme Production by Combined Drug-Resistance Mutations in Paenibacillus agaridevorans.</title>
        <authorList>
            <person name="Tanaka Y."/>
            <person name="Funane K."/>
            <person name="Hosaka T."/>
            <person name="Shiwa Y."/>
            <person name="Fujita N."/>
            <person name="Miyazaki T."/>
            <person name="Yoshikawa H."/>
            <person name="Murakami K."/>
            <person name="Kasahara K."/>
            <person name="Inaoka T."/>
            <person name="Hiraga Y."/>
            <person name="Ochi K."/>
        </authorList>
    </citation>
    <scope>NUCLEOTIDE SEQUENCE [LARGE SCALE GENOMIC DNA]</scope>
    <source>
        <strain evidence="2 3">T-3040</strain>
    </source>
</reference>
<dbReference type="InterPro" id="IPR002734">
    <property type="entry name" value="RibDG_C"/>
</dbReference>
<dbReference type="GO" id="GO:0009231">
    <property type="term" value="P:riboflavin biosynthetic process"/>
    <property type="evidence" value="ECO:0007669"/>
    <property type="project" value="InterPro"/>
</dbReference>
<comment type="caution">
    <text evidence="2">The sequence shown here is derived from an EMBL/GenBank/DDBJ whole genome shotgun (WGS) entry which is preliminary data.</text>
</comment>
<name>A0A2R5EXF6_9BACL</name>
<dbReference type="InterPro" id="IPR050765">
    <property type="entry name" value="Riboflavin_Biosynth_HTPR"/>
</dbReference>
<dbReference type="PANTHER" id="PTHR38011">
    <property type="entry name" value="DIHYDROFOLATE REDUCTASE FAMILY PROTEIN (AFU_ORTHOLOGUE AFUA_8G06820)"/>
    <property type="match status" value="1"/>
</dbReference>
<dbReference type="InterPro" id="IPR024072">
    <property type="entry name" value="DHFR-like_dom_sf"/>
</dbReference>
<proteinExistence type="predicted"/>
<dbReference type="PANTHER" id="PTHR38011:SF11">
    <property type="entry name" value="2,5-DIAMINO-6-RIBOSYLAMINO-4(3H)-PYRIMIDINONE 5'-PHOSPHATE REDUCTASE"/>
    <property type="match status" value="1"/>
</dbReference>
<dbReference type="Gene3D" id="3.40.430.10">
    <property type="entry name" value="Dihydrofolate Reductase, subunit A"/>
    <property type="match status" value="1"/>
</dbReference>
<dbReference type="Pfam" id="PF01872">
    <property type="entry name" value="RibD_C"/>
    <property type="match status" value="1"/>
</dbReference>
<accession>A0A2R5EXF6</accession>
<gene>
    <name evidence="2" type="ORF">PAT3040_02611</name>
</gene>
<sequence length="67" mass="7552">MVFGSCTLVQTLMQLDLIDEYRLMVFPVVLGNGKRLFGEGIDKIVLKLTETKTFDSGVVVLTYLPER</sequence>
<keyword evidence="3" id="KW-1185">Reference proteome</keyword>
<dbReference type="AlphaFoldDB" id="A0A2R5EXF6"/>
<dbReference type="Proteomes" id="UP000245202">
    <property type="component" value="Unassembled WGS sequence"/>
</dbReference>
<evidence type="ECO:0000259" key="1">
    <source>
        <dbReference type="Pfam" id="PF01872"/>
    </source>
</evidence>
<evidence type="ECO:0000313" key="3">
    <source>
        <dbReference type="Proteomes" id="UP000245202"/>
    </source>
</evidence>
<organism evidence="2 3">
    <name type="scientific">Paenibacillus agaridevorans</name>
    <dbReference type="NCBI Taxonomy" id="171404"/>
    <lineage>
        <taxon>Bacteria</taxon>
        <taxon>Bacillati</taxon>
        <taxon>Bacillota</taxon>
        <taxon>Bacilli</taxon>
        <taxon>Bacillales</taxon>
        <taxon>Paenibacillaceae</taxon>
        <taxon>Paenibacillus</taxon>
    </lineage>
</organism>
<evidence type="ECO:0000313" key="2">
    <source>
        <dbReference type="EMBL" id="GBG08044.1"/>
    </source>
</evidence>
<dbReference type="SUPFAM" id="SSF53597">
    <property type="entry name" value="Dihydrofolate reductase-like"/>
    <property type="match status" value="1"/>
</dbReference>